<dbReference type="Pfam" id="PF05729">
    <property type="entry name" value="NACHT"/>
    <property type="match status" value="1"/>
</dbReference>
<evidence type="ECO:0000256" key="5">
    <source>
        <dbReference type="ARBA" id="ARBA00022840"/>
    </source>
</evidence>
<dbReference type="InterPro" id="IPR050637">
    <property type="entry name" value="NLRP_innate_immun_reg"/>
</dbReference>
<dbReference type="Pfam" id="PF02758">
    <property type="entry name" value="PYRIN"/>
    <property type="match status" value="1"/>
</dbReference>
<sequence>MASSFFPDFGLMWYLEELKRDEFKKFKDLLRKEPLELGLKPLPWGEVKRATRENLAKLLTVNFEEEQAWNVTLSIFHKIGRKDLCEKAKKEITGHAKTYQAHIKEKFSNLWFQEARTRIHEYLDQENARKEQESLQRLFAPKRTGKWTRTVILLGPQGVGKTTYLVKLMLAWAEGNLFRERFSYVFYFCCQELKQLTKTSLAALISRDWSDSLAPLQEITSQPERLLFIIDSFEELKHDLNEPESDLCSDWTEKRPVQVVLSSLLRKKIFPESSLLIAAKPVYPRKLELSLDGPEIRELLGFSETDRKLYFYTIFRDRNRAMEAFRLVRENKQLFCMCQIPVLCWAVCTCLKQEMDKGRDLAPTCQHTTSIFTSFIFGLFTPKGAGCPDQQSQRLLKGLCFLAAEGMWTDTFVFSEEDLERNGLCDSDIPALLGLKVLQKCRAFEKSYAFIHMCIQEFCAAMFYLLSRHAQHPNPAVGSLEALLLTFLKRVNVYWIYLGCFLFGLLREEEQKKLDAFFGIHLAQEIQQKCHQFLQRIAENEHPWKQVDFLALCYCLYEMRNEDFVQWAMDFFQAVKLSIIDDADLVVSAYCLKHCSGLRTLWVSALHDFEEEDEEGSTAIHWNQVCSALITNENLREFRMSDSTFLYCCSLNNVSFPRGSRLFFEVLTHSPHLKCLNLSGTKLSRNAVKLLFSVCSRLSDSDCSAFSQILRSSRKLLNLNVSRNYLVPGAPLLCKVLLNTGVVPLLFSCRILKCLITAAGCRELASVLPVNPNLRNLQLGYNDIEDTGVKLLCEGLTHPSCRLEILGLGECKLTSACCQDISSVLTSSKTLRILNLGGNALDLSGMVVLCEALRHPECTLQVLSLKKEELDEETQRFLMDEEKKNPKWPIIGE</sequence>
<evidence type="ECO:0000259" key="7">
    <source>
        <dbReference type="PROSITE" id="PS50837"/>
    </source>
</evidence>
<feature type="domain" description="Pyrin" evidence="6">
    <location>
        <begin position="1"/>
        <end position="94"/>
    </location>
</feature>
<evidence type="ECO:0008006" key="10">
    <source>
        <dbReference type="Google" id="ProtNLM"/>
    </source>
</evidence>
<dbReference type="FunFam" id="1.10.533.10:FF:000056">
    <property type="entry name" value="NACHT, LRR and PYD domains-containing protein 14"/>
    <property type="match status" value="1"/>
</dbReference>
<dbReference type="Gene3D" id="3.80.10.10">
    <property type="entry name" value="Ribonuclease Inhibitor"/>
    <property type="match status" value="1"/>
</dbReference>
<dbReference type="Pfam" id="PF17776">
    <property type="entry name" value="NLRC4_HD2"/>
    <property type="match status" value="1"/>
</dbReference>
<dbReference type="InterPro" id="IPR004020">
    <property type="entry name" value="DAPIN"/>
</dbReference>
<dbReference type="Proteomes" id="UP000314985">
    <property type="component" value="Chromosome 6"/>
</dbReference>
<dbReference type="AlphaFoldDB" id="A0A4X1TG74"/>
<organism evidence="8 9">
    <name type="scientific">Sus scrofa</name>
    <name type="common">Pig</name>
    <dbReference type="NCBI Taxonomy" id="9823"/>
    <lineage>
        <taxon>Eukaryota</taxon>
        <taxon>Metazoa</taxon>
        <taxon>Chordata</taxon>
        <taxon>Craniata</taxon>
        <taxon>Vertebrata</taxon>
        <taxon>Euteleostomi</taxon>
        <taxon>Mammalia</taxon>
        <taxon>Eutheria</taxon>
        <taxon>Laurasiatheria</taxon>
        <taxon>Artiodactyla</taxon>
        <taxon>Suina</taxon>
        <taxon>Suidae</taxon>
        <taxon>Sus</taxon>
    </lineage>
</organism>
<evidence type="ECO:0000256" key="1">
    <source>
        <dbReference type="ARBA" id="ARBA00008665"/>
    </source>
</evidence>
<dbReference type="InterPro" id="IPR041075">
    <property type="entry name" value="NOD1/2_WH"/>
</dbReference>
<dbReference type="InterPro" id="IPR041267">
    <property type="entry name" value="NLRP_HD2"/>
</dbReference>
<dbReference type="PANTHER" id="PTHR45690:SF6">
    <property type="entry name" value="NACHT, LRR AND PYD DOMAINS-CONTAINING PROTEIN 4"/>
    <property type="match status" value="1"/>
</dbReference>
<name>A0A4X1TG74_PIG</name>
<keyword evidence="4" id="KW-0547">Nucleotide-binding</keyword>
<proteinExistence type="inferred from homology"/>
<dbReference type="InterPro" id="IPR011029">
    <property type="entry name" value="DEATH-like_dom_sf"/>
</dbReference>
<dbReference type="InterPro" id="IPR001611">
    <property type="entry name" value="Leu-rich_rpt"/>
</dbReference>
<dbReference type="SUPFAM" id="SSF47986">
    <property type="entry name" value="DEATH domain"/>
    <property type="match status" value="1"/>
</dbReference>
<evidence type="ECO:0000313" key="9">
    <source>
        <dbReference type="Proteomes" id="UP000314985"/>
    </source>
</evidence>
<dbReference type="Pfam" id="PF17779">
    <property type="entry name" value="WHD_NOD2"/>
    <property type="match status" value="1"/>
</dbReference>
<evidence type="ECO:0000259" key="6">
    <source>
        <dbReference type="PROSITE" id="PS50824"/>
    </source>
</evidence>
<dbReference type="CDD" id="cd08320">
    <property type="entry name" value="Pyrin_NALPs"/>
    <property type="match status" value="1"/>
</dbReference>
<dbReference type="FunFam" id="3.40.50.300:FF:000442">
    <property type="entry name" value="NACHT, LRR and PYD domains-containing protein 3"/>
    <property type="match status" value="1"/>
</dbReference>
<dbReference type="PROSITE" id="PS50837">
    <property type="entry name" value="NACHT"/>
    <property type="match status" value="1"/>
</dbReference>
<reference evidence="8 9" key="1">
    <citation type="submission" date="2017-08" db="EMBL/GenBank/DDBJ databases">
        <title>USMARCv1.0.</title>
        <authorList>
            <person name="Hannum G.I."/>
            <person name="Koren S."/>
            <person name="Schroeder S.G."/>
            <person name="Chin S.C."/>
            <person name="Nonneman D.J."/>
            <person name="Becker S.A."/>
            <person name="Rosen B.D."/>
            <person name="Bickhart D.M."/>
            <person name="Putnam N.H."/>
            <person name="Green R.E."/>
            <person name="Tuggle C.K."/>
            <person name="Liu H."/>
            <person name="Rohrer G.A."/>
            <person name="Warr A."/>
            <person name="Hall R."/>
            <person name="Kim K."/>
            <person name="Hume D.A."/>
            <person name="Talbot R."/>
            <person name="Chow W."/>
            <person name="Howe K."/>
            <person name="Schwartz A.S."/>
            <person name="Watson M."/>
            <person name="Archibald A.L."/>
            <person name="Phillippy A.M."/>
            <person name="Smith T.P.L."/>
        </authorList>
    </citation>
    <scope>NUCLEOTIDE SEQUENCE [LARGE SCALE GENOMIC DNA]</scope>
</reference>
<dbReference type="SUPFAM" id="SSF52047">
    <property type="entry name" value="RNI-like"/>
    <property type="match status" value="1"/>
</dbReference>
<protein>
    <recommendedName>
        <fullName evidence="10">NLR family pyrin domain containing 4</fullName>
    </recommendedName>
</protein>
<dbReference type="InterPro" id="IPR032675">
    <property type="entry name" value="LRR_dom_sf"/>
</dbReference>
<dbReference type="Gene3D" id="3.40.50.300">
    <property type="entry name" value="P-loop containing nucleotide triphosphate hydrolases"/>
    <property type="match status" value="1"/>
</dbReference>
<reference evidence="8" key="2">
    <citation type="submission" date="2025-08" db="UniProtKB">
        <authorList>
            <consortium name="Ensembl"/>
        </authorList>
    </citation>
    <scope>IDENTIFICATION</scope>
</reference>
<comment type="similarity">
    <text evidence="1">Belongs to the NLRP family.</text>
</comment>
<evidence type="ECO:0000256" key="3">
    <source>
        <dbReference type="ARBA" id="ARBA00022737"/>
    </source>
</evidence>
<keyword evidence="3" id="KW-0677">Repeat</keyword>
<dbReference type="PROSITE" id="PS50824">
    <property type="entry name" value="DAPIN"/>
    <property type="match status" value="1"/>
</dbReference>
<dbReference type="Ensembl" id="ENSSSCT00070018710.1">
    <property type="protein sequence ID" value="ENSSSCP00070015549.1"/>
    <property type="gene ID" value="ENSSSCG00070007995.1"/>
</dbReference>
<feature type="domain" description="NACHT" evidence="7">
    <location>
        <begin position="149"/>
        <end position="353"/>
    </location>
</feature>
<dbReference type="InterPro" id="IPR007111">
    <property type="entry name" value="NACHT_NTPase"/>
</dbReference>
<dbReference type="Gene3D" id="1.10.533.10">
    <property type="entry name" value="Death Domain, Fas"/>
    <property type="match status" value="1"/>
</dbReference>
<keyword evidence="2" id="KW-0433">Leucine-rich repeat</keyword>
<evidence type="ECO:0000256" key="4">
    <source>
        <dbReference type="ARBA" id="ARBA00022741"/>
    </source>
</evidence>
<accession>A0A4X1TG74</accession>
<keyword evidence="5" id="KW-0067">ATP-binding</keyword>
<dbReference type="GO" id="GO:0005524">
    <property type="term" value="F:ATP binding"/>
    <property type="evidence" value="ECO:0007669"/>
    <property type="project" value="UniProtKB-KW"/>
</dbReference>
<dbReference type="Pfam" id="PF13516">
    <property type="entry name" value="LRR_6"/>
    <property type="match status" value="2"/>
</dbReference>
<dbReference type="SMART" id="SM00368">
    <property type="entry name" value="LRR_RI"/>
    <property type="match status" value="5"/>
</dbReference>
<dbReference type="SMART" id="SM01289">
    <property type="entry name" value="PYRIN"/>
    <property type="match status" value="1"/>
</dbReference>
<evidence type="ECO:0000313" key="8">
    <source>
        <dbReference type="Ensembl" id="ENSSSCP00070015549.1"/>
    </source>
</evidence>
<evidence type="ECO:0000256" key="2">
    <source>
        <dbReference type="ARBA" id="ARBA00022614"/>
    </source>
</evidence>
<dbReference type="SUPFAM" id="SSF52540">
    <property type="entry name" value="P-loop containing nucleoside triphosphate hydrolases"/>
    <property type="match status" value="1"/>
</dbReference>
<dbReference type="PANTHER" id="PTHR45690">
    <property type="entry name" value="NACHT, LRR AND PYD DOMAINS-CONTAINING PROTEIN 12"/>
    <property type="match status" value="1"/>
</dbReference>
<dbReference type="InterPro" id="IPR027417">
    <property type="entry name" value="P-loop_NTPase"/>
</dbReference>